<dbReference type="OrthoDB" id="2906285at2"/>
<dbReference type="STRING" id="1221996.QY95_02979"/>
<dbReference type="NCBIfam" id="NF041669">
    <property type="entry name" value="GvpT"/>
    <property type="match status" value="1"/>
</dbReference>
<feature type="region of interest" description="Disordered" evidence="1">
    <location>
        <begin position="263"/>
        <end position="378"/>
    </location>
</feature>
<organism evidence="2 3">
    <name type="scientific">Bacillus thermotolerans</name>
    <name type="common">Quasibacillus thermotolerans</name>
    <dbReference type="NCBI Taxonomy" id="1221996"/>
    <lineage>
        <taxon>Bacteria</taxon>
        <taxon>Bacillati</taxon>
        <taxon>Bacillota</taxon>
        <taxon>Bacilli</taxon>
        <taxon>Bacillales</taxon>
        <taxon>Bacillaceae</taxon>
        <taxon>Bacillus</taxon>
    </lineage>
</organism>
<proteinExistence type="predicted"/>
<feature type="compositionally biased region" description="Basic and acidic residues" evidence="1">
    <location>
        <begin position="207"/>
        <end position="250"/>
    </location>
</feature>
<feature type="region of interest" description="Disordered" evidence="1">
    <location>
        <begin position="44"/>
        <end position="250"/>
    </location>
</feature>
<keyword evidence="3" id="KW-1185">Reference proteome</keyword>
<name>A0A0F5HTU1_BACTR</name>
<gene>
    <name evidence="2" type="ORF">QY95_02979</name>
</gene>
<comment type="caution">
    <text evidence="2">The sequence shown here is derived from an EMBL/GenBank/DDBJ whole genome shotgun (WGS) entry which is preliminary data.</text>
</comment>
<evidence type="ECO:0000256" key="1">
    <source>
        <dbReference type="SAM" id="MobiDB-lite"/>
    </source>
</evidence>
<dbReference type="InterPro" id="IPR049646">
    <property type="entry name" value="GvpT/GvpP-like"/>
</dbReference>
<evidence type="ECO:0008006" key="4">
    <source>
        <dbReference type="Google" id="ProtNLM"/>
    </source>
</evidence>
<dbReference type="Proteomes" id="UP000031563">
    <property type="component" value="Unassembled WGS sequence"/>
</dbReference>
<feature type="compositionally biased region" description="Basic and acidic residues" evidence="1">
    <location>
        <begin position="120"/>
        <end position="166"/>
    </location>
</feature>
<evidence type="ECO:0000313" key="2">
    <source>
        <dbReference type="EMBL" id="KKB36711.1"/>
    </source>
</evidence>
<feature type="compositionally biased region" description="Polar residues" evidence="1">
    <location>
        <begin position="266"/>
        <end position="275"/>
    </location>
</feature>
<feature type="region of interest" description="Disordered" evidence="1">
    <location>
        <begin position="1"/>
        <end position="26"/>
    </location>
</feature>
<evidence type="ECO:0000313" key="3">
    <source>
        <dbReference type="Proteomes" id="UP000031563"/>
    </source>
</evidence>
<dbReference type="AlphaFoldDB" id="A0A0F5HTU1"/>
<protein>
    <recommendedName>
        <fullName evidence="4">YtxH domain-containing protein</fullName>
    </recommendedName>
</protein>
<accession>A0A0F5HTU1</accession>
<feature type="compositionally biased region" description="Basic and acidic residues" evidence="1">
    <location>
        <begin position="276"/>
        <end position="355"/>
    </location>
</feature>
<reference evidence="2" key="1">
    <citation type="submission" date="2015-02" db="EMBL/GenBank/DDBJ databases">
        <title>Genome Assembly of Bacillaceae bacterium MTCC 8252.</title>
        <authorList>
            <person name="Verma A."/>
            <person name="Khatri I."/>
            <person name="Mual P."/>
            <person name="Subramanian S."/>
            <person name="Krishnamurthi S."/>
        </authorList>
    </citation>
    <scope>NUCLEOTIDE SEQUENCE [LARGE SCALE GENOMIC DNA]</scope>
    <source>
        <strain evidence="2">MTCC 8252</strain>
    </source>
</reference>
<dbReference type="RefSeq" id="WP_040048002.1">
    <property type="nucleotide sequence ID" value="NZ_JWIR02000059.1"/>
</dbReference>
<feature type="compositionally biased region" description="Low complexity" evidence="1">
    <location>
        <begin position="9"/>
        <end position="19"/>
    </location>
</feature>
<dbReference type="EMBL" id="JWIR02000059">
    <property type="protein sequence ID" value="KKB36711.1"/>
    <property type="molecule type" value="Genomic_DNA"/>
</dbReference>
<feature type="compositionally biased region" description="Low complexity" evidence="1">
    <location>
        <begin position="167"/>
        <end position="178"/>
    </location>
</feature>
<sequence>MEKTKAEEQQSQETKSESTGSPLRRSIAGGLIGAAVGYLADPENGKKLVGSMQPGKLKDAGTGLGQTVKDKTKKAAGSVKGSVGQLFSKQESVPEKGYSNEQGETDENETSLKTDLNNHSAEEGNDSSKTEDQLLNDRLEQMLTKIIDERLGQRKETASDNDKSEPSNESASSQQQAEQDSENKKEAQPSAENEDNEESASYVKQDSLNEKDKQEDQEEKTSKNEKQEEAKETKNNSDYESLKEENEHLQQRLGKIEGLLTKLLQEGNSSQQSSNAKKDEKDSQNKQEEKQADSKEKTEENKQEDEEKKAEEKNKSEENEQEKKQQKEKNGAADESKKNNSSEKEASVSSEKIKEAYNVLSDENADTYLLANGSKKER</sequence>